<organism evidence="8 9">
    <name type="scientific">Methanosphaerula palustris (strain ATCC BAA-1556 / DSM 19958 / E1-9c)</name>
    <dbReference type="NCBI Taxonomy" id="521011"/>
    <lineage>
        <taxon>Archaea</taxon>
        <taxon>Methanobacteriati</taxon>
        <taxon>Methanobacteriota</taxon>
        <taxon>Stenosarchaea group</taxon>
        <taxon>Methanomicrobia</taxon>
        <taxon>Methanomicrobiales</taxon>
        <taxon>Methanoregulaceae</taxon>
        <taxon>Methanosphaerula</taxon>
    </lineage>
</organism>
<evidence type="ECO:0000256" key="3">
    <source>
        <dbReference type="ARBA" id="ARBA00022692"/>
    </source>
</evidence>
<comment type="subcellular location">
    <subcellularLocation>
        <location evidence="1">Membrane</location>
        <topology evidence="1">Multi-pass membrane protein</topology>
    </subcellularLocation>
</comment>
<gene>
    <name evidence="8" type="ordered locus">Mpal_1355</name>
</gene>
<keyword evidence="9" id="KW-1185">Reference proteome</keyword>
<dbReference type="eggNOG" id="arCOG00130">
    <property type="taxonomic scope" value="Archaea"/>
</dbReference>
<reference evidence="8 9" key="1">
    <citation type="journal article" date="2015" name="Genome Announc.">
        <title>Complete Genome Sequence of Methanosphaerula palustris E1-9CT, a Hydrogenotrophic Methanogen Isolated from a Minerotrophic Fen Peatland.</title>
        <authorList>
            <person name="Cadillo-Quiroz H."/>
            <person name="Browne P."/>
            <person name="Kyrpides N."/>
            <person name="Woyke T."/>
            <person name="Goodwin L."/>
            <person name="Detter C."/>
            <person name="Yavitt J.B."/>
            <person name="Zinder S.H."/>
        </authorList>
    </citation>
    <scope>NUCLEOTIDE SEQUENCE [LARGE SCALE GENOMIC DNA]</scope>
    <source>
        <strain evidence="9">ATCC BAA-1556 / DSM 19958 / E1-9c</strain>
    </source>
</reference>
<keyword evidence="5 6" id="KW-0472">Membrane</keyword>
<dbReference type="GO" id="GO:0016020">
    <property type="term" value="C:membrane"/>
    <property type="evidence" value="ECO:0007669"/>
    <property type="project" value="UniProtKB-SubCell"/>
</dbReference>
<dbReference type="GeneID" id="7269960"/>
<dbReference type="OrthoDB" id="341449at2157"/>
<name>B8GHU8_METPE</name>
<evidence type="ECO:0000256" key="6">
    <source>
        <dbReference type="SAM" id="Phobius"/>
    </source>
</evidence>
<feature type="transmembrane region" description="Helical" evidence="6">
    <location>
        <begin position="345"/>
        <end position="367"/>
    </location>
</feature>
<dbReference type="InterPro" id="IPR011701">
    <property type="entry name" value="MFS"/>
</dbReference>
<dbReference type="CDD" id="cd17330">
    <property type="entry name" value="MFS_SLC46_TetA_like"/>
    <property type="match status" value="1"/>
</dbReference>
<dbReference type="PANTHER" id="PTHR23504">
    <property type="entry name" value="MAJOR FACILITATOR SUPERFAMILY DOMAIN-CONTAINING PROTEIN 10"/>
    <property type="match status" value="1"/>
</dbReference>
<dbReference type="KEGG" id="mpl:Mpal_1355"/>
<keyword evidence="4 6" id="KW-1133">Transmembrane helix</keyword>
<evidence type="ECO:0000259" key="7">
    <source>
        <dbReference type="PROSITE" id="PS50850"/>
    </source>
</evidence>
<evidence type="ECO:0000256" key="5">
    <source>
        <dbReference type="ARBA" id="ARBA00023136"/>
    </source>
</evidence>
<feature type="transmembrane region" description="Helical" evidence="6">
    <location>
        <begin position="373"/>
        <end position="391"/>
    </location>
</feature>
<dbReference type="RefSeq" id="WP_012618007.1">
    <property type="nucleotide sequence ID" value="NC_011832.1"/>
</dbReference>
<feature type="domain" description="Major facilitator superfamily (MFS) profile" evidence="7">
    <location>
        <begin position="8"/>
        <end position="396"/>
    </location>
</feature>
<dbReference type="EMBL" id="CP001338">
    <property type="protein sequence ID" value="ACL16688.1"/>
    <property type="molecule type" value="Genomic_DNA"/>
</dbReference>
<evidence type="ECO:0000313" key="8">
    <source>
        <dbReference type="EMBL" id="ACL16688.1"/>
    </source>
</evidence>
<feature type="transmembrane region" description="Helical" evidence="6">
    <location>
        <begin position="222"/>
        <end position="240"/>
    </location>
</feature>
<protein>
    <submittedName>
        <fullName evidence="8">Major facilitator superfamily MFS_1</fullName>
    </submittedName>
</protein>
<feature type="transmembrane region" description="Helical" evidence="6">
    <location>
        <begin position="286"/>
        <end position="304"/>
    </location>
</feature>
<dbReference type="Gene3D" id="1.20.1250.20">
    <property type="entry name" value="MFS general substrate transporter like domains"/>
    <property type="match status" value="1"/>
</dbReference>
<dbReference type="Proteomes" id="UP000002457">
    <property type="component" value="Chromosome"/>
</dbReference>
<dbReference type="PANTHER" id="PTHR23504:SF15">
    <property type="entry name" value="MAJOR FACILITATOR SUPERFAMILY (MFS) PROFILE DOMAIN-CONTAINING PROTEIN"/>
    <property type="match status" value="1"/>
</dbReference>
<keyword evidence="2" id="KW-0813">Transport</keyword>
<dbReference type="InterPro" id="IPR020846">
    <property type="entry name" value="MFS_dom"/>
</dbReference>
<dbReference type="InterPro" id="IPR001958">
    <property type="entry name" value="Tet-R_TetA/multi-R_MdtG-like"/>
</dbReference>
<dbReference type="GO" id="GO:0022857">
    <property type="term" value="F:transmembrane transporter activity"/>
    <property type="evidence" value="ECO:0007669"/>
    <property type="project" value="InterPro"/>
</dbReference>
<sequence length="400" mass="41622">MTDLRITPLLALQVVIFTDTFSFGVVLPFMVFLVSGFGGDALAFGAIGAIYPFFQTISAPVLGRWSDKVGKSRVLLISQAGTALSWLLFLGIFFLPSTEVFGLPLPIILMLGARAVDGITGGNVGVANACLGDLIPEAERTMAFGRLNVASNTGYILGPAIAGVVAWSGGSLMVPVLLALMVSAAGVVMIRVGLPDICRTRATGEAGTGLFNLFRRRGVRSLLGLTLLYFLAFNIFYTAFPVDAAGRLGWSAATLGLYFAFLSGVMVVVQGPVLKRAAERWSPRTLLIGGALVLAVGFALLWFGQTTTGISAAILFSLGNGLAWPSFLTLLSLSVGPDEQGAVQGAASGVGSFASIIGLLLGGVLYLAIGPSTFLFCTGIVLLTAGLFIAGHSTSEERVQ</sequence>
<feature type="transmembrane region" description="Helical" evidence="6">
    <location>
        <begin position="310"/>
        <end position="333"/>
    </location>
</feature>
<evidence type="ECO:0000256" key="2">
    <source>
        <dbReference type="ARBA" id="ARBA00022448"/>
    </source>
</evidence>
<feature type="transmembrane region" description="Helical" evidence="6">
    <location>
        <begin position="252"/>
        <end position="274"/>
    </location>
</feature>
<dbReference type="SUPFAM" id="SSF103473">
    <property type="entry name" value="MFS general substrate transporter"/>
    <property type="match status" value="1"/>
</dbReference>
<dbReference type="InterPro" id="IPR036259">
    <property type="entry name" value="MFS_trans_sf"/>
</dbReference>
<dbReference type="HOGENOM" id="CLU_001265_10_11_2"/>
<accession>B8GHU8</accession>
<keyword evidence="3 6" id="KW-0812">Transmembrane</keyword>
<feature type="transmembrane region" description="Helical" evidence="6">
    <location>
        <begin position="172"/>
        <end position="194"/>
    </location>
</feature>
<evidence type="ECO:0000256" key="4">
    <source>
        <dbReference type="ARBA" id="ARBA00022989"/>
    </source>
</evidence>
<dbReference type="STRING" id="521011.Mpal_1355"/>
<evidence type="ECO:0000313" key="9">
    <source>
        <dbReference type="Proteomes" id="UP000002457"/>
    </source>
</evidence>
<proteinExistence type="predicted"/>
<dbReference type="Pfam" id="PF07690">
    <property type="entry name" value="MFS_1"/>
    <property type="match status" value="1"/>
</dbReference>
<dbReference type="PROSITE" id="PS50850">
    <property type="entry name" value="MFS"/>
    <property type="match status" value="1"/>
</dbReference>
<feature type="transmembrane region" description="Helical" evidence="6">
    <location>
        <begin position="41"/>
        <end position="62"/>
    </location>
</feature>
<feature type="transmembrane region" description="Helical" evidence="6">
    <location>
        <begin position="74"/>
        <end position="95"/>
    </location>
</feature>
<feature type="transmembrane region" description="Helical" evidence="6">
    <location>
        <begin position="12"/>
        <end position="35"/>
    </location>
</feature>
<dbReference type="AlphaFoldDB" id="B8GHU8"/>
<dbReference type="PRINTS" id="PR01035">
    <property type="entry name" value="TCRTETA"/>
</dbReference>
<evidence type="ECO:0000256" key="1">
    <source>
        <dbReference type="ARBA" id="ARBA00004141"/>
    </source>
</evidence>